<dbReference type="AlphaFoldDB" id="A0A9C7QIN2"/>
<dbReference type="Pfam" id="PF03895">
    <property type="entry name" value="YadA_anchor"/>
    <property type="match status" value="1"/>
</dbReference>
<feature type="signal peptide" evidence="9">
    <location>
        <begin position="1"/>
        <end position="27"/>
    </location>
</feature>
<evidence type="ECO:0000256" key="7">
    <source>
        <dbReference type="ARBA" id="ARBA00023237"/>
    </source>
</evidence>
<dbReference type="GO" id="GO:0009986">
    <property type="term" value="C:cell surface"/>
    <property type="evidence" value="ECO:0007669"/>
    <property type="project" value="UniProtKB-SubCell"/>
</dbReference>
<evidence type="ECO:0000259" key="10">
    <source>
        <dbReference type="Pfam" id="PF03895"/>
    </source>
</evidence>
<accession>A0A9C7QIN2</accession>
<dbReference type="Proteomes" id="UP000862426">
    <property type="component" value="Unassembled WGS sequence"/>
</dbReference>
<feature type="region of interest" description="Disordered" evidence="8">
    <location>
        <begin position="73"/>
        <end position="93"/>
    </location>
</feature>
<comment type="subcellular location">
    <subcellularLocation>
        <location evidence="2">Cell outer membrane</location>
    </subcellularLocation>
    <subcellularLocation>
        <location evidence="1">Cell surface</location>
    </subcellularLocation>
</comment>
<name>A0A9C7QIN2_CITAM</name>
<comment type="caution">
    <text evidence="11">The sequence shown here is derived from an EMBL/GenBank/DDBJ whole genome shotgun (WGS) entry which is preliminary data.</text>
</comment>
<feature type="domain" description="Trimeric autotransporter adhesin YadA-like C-terminal membrane anchor" evidence="10">
    <location>
        <begin position="174"/>
        <end position="225"/>
    </location>
</feature>
<keyword evidence="6" id="KW-0472">Membrane</keyword>
<keyword evidence="4" id="KW-0812">Transmembrane</keyword>
<sequence>MISINKSVVAVMTCGAVIAGSINVAHAFDFATDVSGSTQWAQNIQGQVDGLSSDAATLYQESATNNTRITALENAPKPQDGAKGDKGDTGATTTITKKEVDTATISKVKTLSTQTATQSADLNAAKSFFNTQTQHANERMSNIEDQQNSDRKEYRAGIAGAASIAGLHYVDTDNAVAIGAANFKDQQGYALGYRHKFAENVAATLSTSGTSDGDEIVAASASVGW</sequence>
<feature type="chain" id="PRO_5038415931" evidence="9">
    <location>
        <begin position="28"/>
        <end position="225"/>
    </location>
</feature>
<evidence type="ECO:0000256" key="2">
    <source>
        <dbReference type="ARBA" id="ARBA00004442"/>
    </source>
</evidence>
<keyword evidence="5 9" id="KW-0732">Signal</keyword>
<evidence type="ECO:0000313" key="12">
    <source>
        <dbReference type="Proteomes" id="UP000862426"/>
    </source>
</evidence>
<gene>
    <name evidence="11" type="ORF">JD854_RS06775</name>
</gene>
<evidence type="ECO:0000256" key="5">
    <source>
        <dbReference type="ARBA" id="ARBA00022729"/>
    </source>
</evidence>
<evidence type="ECO:0000313" key="11">
    <source>
        <dbReference type="EMBL" id="HCD1254761.1"/>
    </source>
</evidence>
<evidence type="ECO:0000256" key="3">
    <source>
        <dbReference type="ARBA" id="ARBA00022452"/>
    </source>
</evidence>
<protein>
    <submittedName>
        <fullName evidence="11">YadA C-terminal domain-containing protein</fullName>
    </submittedName>
</protein>
<proteinExistence type="predicted"/>
<evidence type="ECO:0000256" key="4">
    <source>
        <dbReference type="ARBA" id="ARBA00022692"/>
    </source>
</evidence>
<keyword evidence="7" id="KW-0998">Cell outer membrane</keyword>
<evidence type="ECO:0000256" key="8">
    <source>
        <dbReference type="SAM" id="MobiDB-lite"/>
    </source>
</evidence>
<organism evidence="11 12">
    <name type="scientific">Citrobacter amalonaticus</name>
    <dbReference type="NCBI Taxonomy" id="35703"/>
    <lineage>
        <taxon>Bacteria</taxon>
        <taxon>Pseudomonadati</taxon>
        <taxon>Pseudomonadota</taxon>
        <taxon>Gammaproteobacteria</taxon>
        <taxon>Enterobacterales</taxon>
        <taxon>Enterobacteriaceae</taxon>
        <taxon>Citrobacter</taxon>
    </lineage>
</organism>
<evidence type="ECO:0000256" key="6">
    <source>
        <dbReference type="ARBA" id="ARBA00023136"/>
    </source>
</evidence>
<evidence type="ECO:0000256" key="9">
    <source>
        <dbReference type="SAM" id="SignalP"/>
    </source>
</evidence>
<evidence type="ECO:0000256" key="1">
    <source>
        <dbReference type="ARBA" id="ARBA00004241"/>
    </source>
</evidence>
<dbReference type="EMBL" id="DACYAJ020000006">
    <property type="protein sequence ID" value="HCD1254761.1"/>
    <property type="molecule type" value="Genomic_DNA"/>
</dbReference>
<keyword evidence="3" id="KW-1134">Transmembrane beta strand</keyword>
<dbReference type="InterPro" id="IPR045584">
    <property type="entry name" value="Pilin-like"/>
</dbReference>
<dbReference type="Gene3D" id="3.30.1300.30">
    <property type="entry name" value="GSPII I/J protein-like"/>
    <property type="match status" value="1"/>
</dbReference>
<reference evidence="11" key="2">
    <citation type="submission" date="2022-05" db="EMBL/GenBank/DDBJ databases">
        <authorList>
            <consortium name="NCBI Pathogen Detection Project"/>
        </authorList>
    </citation>
    <scope>NUCLEOTIDE SEQUENCE</scope>
    <source>
        <strain evidence="11">CAV1698</strain>
    </source>
</reference>
<dbReference type="InterPro" id="IPR005594">
    <property type="entry name" value="YadA_C"/>
</dbReference>
<dbReference type="SUPFAM" id="SSF54523">
    <property type="entry name" value="Pili subunits"/>
    <property type="match status" value="1"/>
</dbReference>
<reference evidence="11" key="1">
    <citation type="journal article" date="2018" name="Genome Biol.">
        <title>SKESA: strategic k-mer extension for scrupulous assemblies.</title>
        <authorList>
            <person name="Souvorov A."/>
            <person name="Agarwala R."/>
            <person name="Lipman D.J."/>
        </authorList>
    </citation>
    <scope>NUCLEOTIDE SEQUENCE</scope>
    <source>
        <strain evidence="11">CAV1698</strain>
    </source>
</reference>
<dbReference type="GO" id="GO:0009279">
    <property type="term" value="C:cell outer membrane"/>
    <property type="evidence" value="ECO:0007669"/>
    <property type="project" value="UniProtKB-SubCell"/>
</dbReference>